<name>A0A1I4M7V0_9FIRM</name>
<dbReference type="RefSeq" id="WP_090939373.1">
    <property type="nucleotide sequence ID" value="NZ_FOTS01000030.1"/>
</dbReference>
<feature type="transmembrane region" description="Helical" evidence="6">
    <location>
        <begin position="375"/>
        <end position="393"/>
    </location>
</feature>
<evidence type="ECO:0000256" key="4">
    <source>
        <dbReference type="ARBA" id="ARBA00022989"/>
    </source>
</evidence>
<reference evidence="8" key="1">
    <citation type="submission" date="2016-10" db="EMBL/GenBank/DDBJ databases">
        <authorList>
            <person name="Varghese N."/>
            <person name="Submissions S."/>
        </authorList>
    </citation>
    <scope>NUCLEOTIDE SEQUENCE [LARGE SCALE GENOMIC DNA]</scope>
    <source>
        <strain evidence="8">DSM 13327</strain>
    </source>
</reference>
<feature type="transmembrane region" description="Helical" evidence="6">
    <location>
        <begin position="124"/>
        <end position="141"/>
    </location>
</feature>
<accession>A0A1I4M7V0</accession>
<feature type="transmembrane region" description="Helical" evidence="6">
    <location>
        <begin position="319"/>
        <end position="339"/>
    </location>
</feature>
<dbReference type="AlphaFoldDB" id="A0A1I4M7V0"/>
<evidence type="ECO:0000256" key="6">
    <source>
        <dbReference type="SAM" id="Phobius"/>
    </source>
</evidence>
<sequence>MTNETNQNTLGFNHFLFLWFGAAVSIAEILTGGLLAPLGFQTGVMAIVIGHMVGTIILVLGGIIGTQERIPAIVSTRISFGIYGSYIFSVLNVLQLVGWTAVMIIAAARSANEISKMLWGMDQLSLWSIGIGGLVLLWIALGREGGLKKMNMLAVFLLFGITVLLSNVVFKDSTALSAPPIGGMSFGEALELSVIMPLSWLPLIADYTRFAKDKTSAALGSGLGYFIGSCWMYLIGLGAAIIAENPEPSAMMLAANLGLSALGIVVLATVTTTFLDAYSAGVSLANIFPKLDEKRIALVMTVIGTGIALWVNIEQYENFLLAIGSVFAPLFAVLLTEYFIIKNRQLRPDLLVNWSALAVWVLGVIMYHQFITMEFVLGATIPVLLLTSLLYKITWRYTKEWKSCKKYPTASSL</sequence>
<dbReference type="GO" id="GO:0005886">
    <property type="term" value="C:plasma membrane"/>
    <property type="evidence" value="ECO:0007669"/>
    <property type="project" value="TreeGrafter"/>
</dbReference>
<feature type="transmembrane region" description="Helical" evidence="6">
    <location>
        <begin position="351"/>
        <end position="369"/>
    </location>
</feature>
<keyword evidence="3 6" id="KW-0812">Transmembrane</keyword>
<feature type="transmembrane region" description="Helical" evidence="6">
    <location>
        <begin position="222"/>
        <end position="243"/>
    </location>
</feature>
<evidence type="ECO:0000256" key="3">
    <source>
        <dbReference type="ARBA" id="ARBA00022692"/>
    </source>
</evidence>
<feature type="transmembrane region" description="Helical" evidence="6">
    <location>
        <begin position="153"/>
        <end position="170"/>
    </location>
</feature>
<evidence type="ECO:0000256" key="5">
    <source>
        <dbReference type="ARBA" id="ARBA00023136"/>
    </source>
</evidence>
<dbReference type="GO" id="GO:0015209">
    <property type="term" value="F:cytosine transmembrane transporter activity"/>
    <property type="evidence" value="ECO:0007669"/>
    <property type="project" value="InterPro"/>
</dbReference>
<dbReference type="STRING" id="1123291.SAMN04490355_103046"/>
<feature type="transmembrane region" description="Helical" evidence="6">
    <location>
        <begin position="296"/>
        <end position="313"/>
    </location>
</feature>
<evidence type="ECO:0000256" key="1">
    <source>
        <dbReference type="ARBA" id="ARBA00004141"/>
    </source>
</evidence>
<dbReference type="InterPro" id="IPR030191">
    <property type="entry name" value="CodB"/>
</dbReference>
<feature type="transmembrane region" description="Helical" evidence="6">
    <location>
        <begin position="86"/>
        <end position="108"/>
    </location>
</feature>
<feature type="transmembrane region" description="Helical" evidence="6">
    <location>
        <begin position="44"/>
        <end position="65"/>
    </location>
</feature>
<dbReference type="PANTHER" id="PTHR30569:SF0">
    <property type="entry name" value="CYTOSINE PERMEASE"/>
    <property type="match status" value="1"/>
</dbReference>
<gene>
    <name evidence="7" type="ORF">SAMN04490355_103046</name>
</gene>
<dbReference type="Pfam" id="PF02133">
    <property type="entry name" value="Transp_cyt_pur"/>
    <property type="match status" value="1"/>
</dbReference>
<proteinExistence type="inferred from homology"/>
<feature type="transmembrane region" description="Helical" evidence="6">
    <location>
        <begin position="12"/>
        <end position="38"/>
    </location>
</feature>
<keyword evidence="4 6" id="KW-1133">Transmembrane helix</keyword>
<feature type="transmembrane region" description="Helical" evidence="6">
    <location>
        <begin position="249"/>
        <end position="275"/>
    </location>
</feature>
<dbReference type="Proteomes" id="UP000199520">
    <property type="component" value="Unassembled WGS sequence"/>
</dbReference>
<comment type="similarity">
    <text evidence="2">Belongs to the purine-cytosine permease (2.A.39) family.</text>
</comment>
<dbReference type="OrthoDB" id="9780088at2"/>
<evidence type="ECO:0000256" key="2">
    <source>
        <dbReference type="ARBA" id="ARBA00008974"/>
    </source>
</evidence>
<comment type="subcellular location">
    <subcellularLocation>
        <location evidence="1">Membrane</location>
        <topology evidence="1">Multi-pass membrane protein</topology>
    </subcellularLocation>
</comment>
<evidence type="ECO:0000313" key="8">
    <source>
        <dbReference type="Proteomes" id="UP000199520"/>
    </source>
</evidence>
<dbReference type="EMBL" id="FOTS01000030">
    <property type="protein sequence ID" value="SFL99230.1"/>
    <property type="molecule type" value="Genomic_DNA"/>
</dbReference>
<keyword evidence="5 6" id="KW-0472">Membrane</keyword>
<evidence type="ECO:0000313" key="7">
    <source>
        <dbReference type="EMBL" id="SFL99230.1"/>
    </source>
</evidence>
<keyword evidence="8" id="KW-1185">Reference proteome</keyword>
<protein>
    <submittedName>
        <fullName evidence="7">Putative hydroxymethylpyrimidine transporter CytX</fullName>
    </submittedName>
</protein>
<dbReference type="PANTHER" id="PTHR30569">
    <property type="entry name" value="CYTOSINE TRANSPORTER CODB"/>
    <property type="match status" value="1"/>
</dbReference>
<dbReference type="NCBIfam" id="TIGR02358">
    <property type="entry name" value="thia_cytX"/>
    <property type="match status" value="1"/>
</dbReference>
<dbReference type="Gene3D" id="1.10.4160.10">
    <property type="entry name" value="Hydantoin permease"/>
    <property type="match status" value="1"/>
</dbReference>
<dbReference type="InterPro" id="IPR001248">
    <property type="entry name" value="Pur-cyt_permease"/>
</dbReference>
<dbReference type="InterPro" id="IPR012732">
    <property type="entry name" value="Thia_CytX"/>
</dbReference>
<organism evidence="7 8">
    <name type="scientific">Pelosinus propionicus DSM 13327</name>
    <dbReference type="NCBI Taxonomy" id="1123291"/>
    <lineage>
        <taxon>Bacteria</taxon>
        <taxon>Bacillati</taxon>
        <taxon>Bacillota</taxon>
        <taxon>Negativicutes</taxon>
        <taxon>Selenomonadales</taxon>
        <taxon>Sporomusaceae</taxon>
        <taxon>Pelosinus</taxon>
    </lineage>
</organism>
<feature type="transmembrane region" description="Helical" evidence="6">
    <location>
        <begin position="190"/>
        <end position="210"/>
    </location>
</feature>